<dbReference type="InterPro" id="IPR013762">
    <property type="entry name" value="Integrase-like_cat_sf"/>
</dbReference>
<dbReference type="GO" id="GO:0015074">
    <property type="term" value="P:DNA integration"/>
    <property type="evidence" value="ECO:0007669"/>
    <property type="project" value="InterPro"/>
</dbReference>
<dbReference type="Proteomes" id="UP000249723">
    <property type="component" value="Unassembled WGS sequence"/>
</dbReference>
<dbReference type="SUPFAM" id="SSF56349">
    <property type="entry name" value="DNA breaking-rejoining enzymes"/>
    <property type="match status" value="1"/>
</dbReference>
<evidence type="ECO:0000313" key="3">
    <source>
        <dbReference type="EMBL" id="SCZ96467.1"/>
    </source>
</evidence>
<dbReference type="EMBL" id="FMWP01000088">
    <property type="protein sequence ID" value="SCZ96467.1"/>
    <property type="molecule type" value="Genomic_DNA"/>
</dbReference>
<sequence length="229" mass="25094">MIRMRAEVSGAGDEPGAGIEGTNGTSPSSKGSSYVEPCPPRGWAIGDARRVRRRAFFAMARLGEFTAGSADEEFIAERHLAVANSRRIDATSEAPLRYELDLPFDKVRRRVGRTLVVSARDGEPFCPVGGIDNHFRLNDPPPARLFPYRAREGGHRQLTSSESAFSRRIKDILEASGRAPLNNHSFRSGGATFYLREGVHTDHIRTLALKIAIQVLSKAGKLALDLVRA</sequence>
<evidence type="ECO:0000256" key="2">
    <source>
        <dbReference type="SAM" id="MobiDB-lite"/>
    </source>
</evidence>
<evidence type="ECO:0000313" key="4">
    <source>
        <dbReference type="Proteomes" id="UP000249723"/>
    </source>
</evidence>
<dbReference type="OrthoDB" id="3254696at2759"/>
<keyword evidence="1" id="KW-0233">DNA recombination</keyword>
<gene>
    <name evidence="3" type="ORF">BZ3500_MVSOF-1268-A1-R1_CHR8-2G10212</name>
</gene>
<organism evidence="3 4">
    <name type="scientific">Microbotryum saponariae</name>
    <dbReference type="NCBI Taxonomy" id="289078"/>
    <lineage>
        <taxon>Eukaryota</taxon>
        <taxon>Fungi</taxon>
        <taxon>Dikarya</taxon>
        <taxon>Basidiomycota</taxon>
        <taxon>Pucciniomycotina</taxon>
        <taxon>Microbotryomycetes</taxon>
        <taxon>Microbotryales</taxon>
        <taxon>Microbotryaceae</taxon>
        <taxon>Microbotryum</taxon>
    </lineage>
</organism>
<dbReference type="GO" id="GO:0006310">
    <property type="term" value="P:DNA recombination"/>
    <property type="evidence" value="ECO:0007669"/>
    <property type="project" value="UniProtKB-KW"/>
</dbReference>
<feature type="compositionally biased region" description="Polar residues" evidence="2">
    <location>
        <begin position="22"/>
        <end position="32"/>
    </location>
</feature>
<dbReference type="GO" id="GO:0003677">
    <property type="term" value="F:DNA binding"/>
    <property type="evidence" value="ECO:0007669"/>
    <property type="project" value="InterPro"/>
</dbReference>
<name>A0A2X0LAD1_9BASI</name>
<feature type="region of interest" description="Disordered" evidence="2">
    <location>
        <begin position="1"/>
        <end position="38"/>
    </location>
</feature>
<accession>A0A2X0LAD1</accession>
<dbReference type="InterPro" id="IPR011010">
    <property type="entry name" value="DNA_brk_join_enz"/>
</dbReference>
<dbReference type="STRING" id="289078.A0A2X0LAD1"/>
<protein>
    <submittedName>
        <fullName evidence="3">BZ3500_MvSof-1268-A1-R1_Chr8-2g10212 protein</fullName>
    </submittedName>
</protein>
<keyword evidence="4" id="KW-1185">Reference proteome</keyword>
<proteinExistence type="predicted"/>
<reference evidence="4" key="1">
    <citation type="submission" date="2016-10" db="EMBL/GenBank/DDBJ databases">
        <authorList>
            <person name="Jeantristanb JTB J.-T."/>
            <person name="Ricardo R."/>
        </authorList>
    </citation>
    <scope>NUCLEOTIDE SEQUENCE [LARGE SCALE GENOMIC DNA]</scope>
</reference>
<evidence type="ECO:0000256" key="1">
    <source>
        <dbReference type="ARBA" id="ARBA00023172"/>
    </source>
</evidence>
<dbReference type="AlphaFoldDB" id="A0A2X0LAD1"/>
<dbReference type="Gene3D" id="1.10.443.10">
    <property type="entry name" value="Intergrase catalytic core"/>
    <property type="match status" value="1"/>
</dbReference>